<dbReference type="Proteomes" id="UP000829476">
    <property type="component" value="Chromosome"/>
</dbReference>
<keyword evidence="4" id="KW-0676">Redox-active center</keyword>
<name>A0ABY3YL61_9FLAO</name>
<dbReference type="SUPFAM" id="SSF52833">
    <property type="entry name" value="Thioredoxin-like"/>
    <property type="match status" value="1"/>
</dbReference>
<dbReference type="PROSITE" id="PS51352">
    <property type="entry name" value="THIOREDOXIN_2"/>
    <property type="match status" value="1"/>
</dbReference>
<keyword evidence="7" id="KW-1185">Reference proteome</keyword>
<dbReference type="Pfam" id="PF08534">
    <property type="entry name" value="Redoxin"/>
    <property type="match status" value="1"/>
</dbReference>
<keyword evidence="2" id="KW-0201">Cytochrome c-type biogenesis</keyword>
<dbReference type="EMBL" id="CP094326">
    <property type="protein sequence ID" value="UNY98557.1"/>
    <property type="molecule type" value="Genomic_DNA"/>
</dbReference>
<sequence length="458" mass="53020">MKIYLYTCALVFILASCVKEQRNDFIILQGKVLNKKSNTLRLSSLCYSYSHDIPLNEDGTFVDTIRTKADNLMLYYGGHLTYMYLESGDDIHLTFDVKDYNNTVTFTGAGAAYNNYLLQKRKRVSEVLSDVKNIYLLNEVDFKETQKKLESELLKLLKNTKYFPATYIEKEKRNIKYYTLNNLNKYQVNHIYQTKNNDFRVSDAFLKELEEIAYNNGEDYIFSYDYSSLVDSYCQQQAREISASLNIDEDVAYLKAVNMLSNQKIKNIICYKKAKNGITYTADVENYYAEYIKGSTNEVNNKEITKNYNALKIVAKGKPSPEFTDYENFDNSTTSLSDLKGKYLYIDVWATWCGPCKREIPFLKKIESRYHDKNIEFVSISIDNPEDRNKWRQMVEKENLGGVQLLADNAFNSKFVQDYLIKGIPRFILLDPQGNIVMANAPRPSDDKLIALLATLSL</sequence>
<dbReference type="InterPro" id="IPR013740">
    <property type="entry name" value="Redoxin"/>
</dbReference>
<evidence type="ECO:0000259" key="5">
    <source>
        <dbReference type="PROSITE" id="PS51352"/>
    </source>
</evidence>
<organism evidence="6 7">
    <name type="scientific">Zhouia spongiae</name>
    <dbReference type="NCBI Taxonomy" id="2202721"/>
    <lineage>
        <taxon>Bacteria</taxon>
        <taxon>Pseudomonadati</taxon>
        <taxon>Bacteroidota</taxon>
        <taxon>Flavobacteriia</taxon>
        <taxon>Flavobacteriales</taxon>
        <taxon>Flavobacteriaceae</taxon>
        <taxon>Zhouia</taxon>
    </lineage>
</organism>
<dbReference type="CDD" id="cd02966">
    <property type="entry name" value="TlpA_like_family"/>
    <property type="match status" value="1"/>
</dbReference>
<dbReference type="PANTHER" id="PTHR42852">
    <property type="entry name" value="THIOL:DISULFIDE INTERCHANGE PROTEIN DSBE"/>
    <property type="match status" value="1"/>
</dbReference>
<evidence type="ECO:0000256" key="4">
    <source>
        <dbReference type="ARBA" id="ARBA00023284"/>
    </source>
</evidence>
<protein>
    <submittedName>
        <fullName evidence="6">TlpA family protein disulfide reductase</fullName>
    </submittedName>
</protein>
<comment type="subcellular location">
    <subcellularLocation>
        <location evidence="1">Cell envelope</location>
    </subcellularLocation>
</comment>
<dbReference type="InterPro" id="IPR036249">
    <property type="entry name" value="Thioredoxin-like_sf"/>
</dbReference>
<evidence type="ECO:0000256" key="3">
    <source>
        <dbReference type="ARBA" id="ARBA00023157"/>
    </source>
</evidence>
<dbReference type="InterPro" id="IPR050553">
    <property type="entry name" value="Thioredoxin_ResA/DsbE_sf"/>
</dbReference>
<feature type="domain" description="Thioredoxin" evidence="5">
    <location>
        <begin position="314"/>
        <end position="458"/>
    </location>
</feature>
<evidence type="ECO:0000256" key="2">
    <source>
        <dbReference type="ARBA" id="ARBA00022748"/>
    </source>
</evidence>
<dbReference type="PROSITE" id="PS51257">
    <property type="entry name" value="PROKAR_LIPOPROTEIN"/>
    <property type="match status" value="1"/>
</dbReference>
<gene>
    <name evidence="6" type="ORF">MQE36_15935</name>
</gene>
<dbReference type="PANTHER" id="PTHR42852:SF6">
    <property type="entry name" value="THIOL:DISULFIDE INTERCHANGE PROTEIN DSBE"/>
    <property type="match status" value="1"/>
</dbReference>
<accession>A0ABY3YL61</accession>
<evidence type="ECO:0000256" key="1">
    <source>
        <dbReference type="ARBA" id="ARBA00004196"/>
    </source>
</evidence>
<proteinExistence type="predicted"/>
<dbReference type="Gene3D" id="3.40.30.10">
    <property type="entry name" value="Glutaredoxin"/>
    <property type="match status" value="1"/>
</dbReference>
<keyword evidence="3" id="KW-1015">Disulfide bond</keyword>
<evidence type="ECO:0000313" key="6">
    <source>
        <dbReference type="EMBL" id="UNY98557.1"/>
    </source>
</evidence>
<dbReference type="RefSeq" id="WP_242936963.1">
    <property type="nucleotide sequence ID" value="NZ_CP094326.1"/>
</dbReference>
<dbReference type="InterPro" id="IPR013766">
    <property type="entry name" value="Thioredoxin_domain"/>
</dbReference>
<reference evidence="6 7" key="1">
    <citation type="journal article" date="2018" name="Int. J. Syst. Evol. Microbiol.">
        <title>Zhouia spongiae sp. nov., isolated from a marine sponge.</title>
        <authorList>
            <person name="Zhuang L."/>
            <person name="Lin B."/>
            <person name="Qin F."/>
            <person name="Luo L."/>
        </authorList>
    </citation>
    <scope>NUCLEOTIDE SEQUENCE [LARGE SCALE GENOMIC DNA]</scope>
    <source>
        <strain evidence="6 7">HN-Y44</strain>
    </source>
</reference>
<evidence type="ECO:0000313" key="7">
    <source>
        <dbReference type="Proteomes" id="UP000829476"/>
    </source>
</evidence>